<keyword evidence="4" id="KW-1185">Reference proteome</keyword>
<evidence type="ECO:0000313" key="4">
    <source>
        <dbReference type="Proteomes" id="UP000313359"/>
    </source>
</evidence>
<evidence type="ECO:0000256" key="2">
    <source>
        <dbReference type="SAM" id="MobiDB-lite"/>
    </source>
</evidence>
<dbReference type="Proteomes" id="UP000313359">
    <property type="component" value="Unassembled WGS sequence"/>
</dbReference>
<accession>A0A5C2SBV0</accession>
<feature type="coiled-coil region" evidence="1">
    <location>
        <begin position="823"/>
        <end position="857"/>
    </location>
</feature>
<organism evidence="3 4">
    <name type="scientific">Lentinus tigrinus ALCF2SS1-6</name>
    <dbReference type="NCBI Taxonomy" id="1328759"/>
    <lineage>
        <taxon>Eukaryota</taxon>
        <taxon>Fungi</taxon>
        <taxon>Dikarya</taxon>
        <taxon>Basidiomycota</taxon>
        <taxon>Agaricomycotina</taxon>
        <taxon>Agaricomycetes</taxon>
        <taxon>Polyporales</taxon>
        <taxon>Polyporaceae</taxon>
        <taxon>Lentinus</taxon>
    </lineage>
</organism>
<evidence type="ECO:0000313" key="3">
    <source>
        <dbReference type="EMBL" id="RPD60747.1"/>
    </source>
</evidence>
<feature type="coiled-coil region" evidence="1">
    <location>
        <begin position="897"/>
        <end position="927"/>
    </location>
</feature>
<protein>
    <submittedName>
        <fullName evidence="3">Uncharacterized protein</fullName>
    </submittedName>
</protein>
<feature type="compositionally biased region" description="Acidic residues" evidence="2">
    <location>
        <begin position="946"/>
        <end position="957"/>
    </location>
</feature>
<reference evidence="3" key="1">
    <citation type="journal article" date="2018" name="Genome Biol. Evol.">
        <title>Genomics and development of Lentinus tigrinus, a white-rot wood-decaying mushroom with dimorphic fruiting bodies.</title>
        <authorList>
            <person name="Wu B."/>
            <person name="Xu Z."/>
            <person name="Knudson A."/>
            <person name="Carlson A."/>
            <person name="Chen N."/>
            <person name="Kovaka S."/>
            <person name="LaButti K."/>
            <person name="Lipzen A."/>
            <person name="Pennachio C."/>
            <person name="Riley R."/>
            <person name="Schakwitz W."/>
            <person name="Umezawa K."/>
            <person name="Ohm R.A."/>
            <person name="Grigoriev I.V."/>
            <person name="Nagy L.G."/>
            <person name="Gibbons J."/>
            <person name="Hibbett D."/>
        </authorList>
    </citation>
    <scope>NUCLEOTIDE SEQUENCE [LARGE SCALE GENOMIC DNA]</scope>
    <source>
        <strain evidence="3">ALCF2SS1-6</strain>
    </source>
</reference>
<name>A0A5C2SBV0_9APHY</name>
<feature type="region of interest" description="Disordered" evidence="2">
    <location>
        <begin position="704"/>
        <end position="739"/>
    </location>
</feature>
<keyword evidence="1" id="KW-0175">Coiled coil</keyword>
<feature type="region of interest" description="Disordered" evidence="2">
    <location>
        <begin position="946"/>
        <end position="967"/>
    </location>
</feature>
<dbReference type="EMBL" id="ML122264">
    <property type="protein sequence ID" value="RPD60747.1"/>
    <property type="molecule type" value="Genomic_DNA"/>
</dbReference>
<dbReference type="OrthoDB" id="2631524at2759"/>
<gene>
    <name evidence="3" type="ORF">L227DRAFT_653035</name>
</gene>
<proteinExistence type="predicted"/>
<sequence>MSAVPTTHYTWSLSTVEAAGAEPMALHLSIQALIQNQVDQILKETHTRRWSEWQHEDLRGQTPSTMELRRSLKKVLTKKFPGLLAGPHARALQQEDWLPCYVLSASVPISRLRETSHGTDLRVLNILWQHIHSKALSITLYNNHLDPSATMSNFLSENLSTNRRSQWAVGTHGRGFLHACHYVLGSYRQATGGNPYQLGIALRVGDTTGTFMYQSSDAGKSEVLVLRRQDLTPLSLKAVSRDKGFSYPFDHLLPQGTSLPLSHKTRIFRIYNQRFVQGLSECAASVRTATEPDHERSFVKADEVVITIYGLDGSLSPEYLFSGVYGVFPPPPTSTWTVPAQGRNTADIIFFLPPSNSTFPENSTTSHVWERPGRFYYRDYLVSAGPSSQRLCVNYGGDLFLTTSGISVQTNNDLYTTYRRTLSKAIDTAIRTIPELAVELAYDILTEPEDLPDAFGRVLSPSQDIRNDDGAKQAYRTAFSKAWCRLDPTLATRDMYLYPYVAGAETMARDVKLIEQLGVHPVPVHAHVKALLERVGASPPIKDFADQILRSAPGVVSVPQGIQVLKECLVTLFPNLRGSVLSVRQYAYSFPRAVWDEEAQVFVVGSAACQCDSAVREDASGSSESHAASGLPCMCWFAPTLQEAVFDWHTKTFGRRNPGAEPDLALEKRLFHVLYQNCKFPPCIQNDPQEITREADDGSEDLEYADLQHPDSDPQGSDPDPESEDAAATSPFGPAQRDAQVSPIVPVSEISEPNASPSIPRRLARLAMSVTARAVAGSSRTSEETLVEPPPSVASWWQEGISDLLKILTAMDRNAESSGIEVQHHYEREVSSLREQLAQSRQELETVKEESATLYRETSGELLKSVVALRDKEDAFQVMEEKLRDRETALYEQNQEIMLRDGRLRDLEQQVRDMEEEMQKSRRVKERFGQLTRVIQALDRDESVDLDFSDPVFDEESGPSQKRARVE</sequence>
<evidence type="ECO:0000256" key="1">
    <source>
        <dbReference type="SAM" id="Coils"/>
    </source>
</evidence>
<dbReference type="AlphaFoldDB" id="A0A5C2SBV0"/>